<dbReference type="InterPro" id="IPR010994">
    <property type="entry name" value="RuvA_2-like"/>
</dbReference>
<dbReference type="NCBIfam" id="NF000642">
    <property type="entry name" value="PRK00024.1"/>
    <property type="match status" value="1"/>
</dbReference>
<name>X1BMD6_9ZZZZ</name>
<keyword evidence="4" id="KW-0862">Zinc</keyword>
<evidence type="ECO:0000259" key="6">
    <source>
        <dbReference type="PROSITE" id="PS50249"/>
    </source>
</evidence>
<proteinExistence type="predicted"/>
<evidence type="ECO:0000256" key="3">
    <source>
        <dbReference type="ARBA" id="ARBA00022801"/>
    </source>
</evidence>
<organism evidence="7">
    <name type="scientific">marine sediment metagenome</name>
    <dbReference type="NCBI Taxonomy" id="412755"/>
    <lineage>
        <taxon>unclassified sequences</taxon>
        <taxon>metagenomes</taxon>
        <taxon>ecological metagenomes</taxon>
    </lineage>
</organism>
<dbReference type="Pfam" id="PF04002">
    <property type="entry name" value="RadC"/>
    <property type="match status" value="1"/>
</dbReference>
<dbReference type="Pfam" id="PF20582">
    <property type="entry name" value="UPF0758_N"/>
    <property type="match status" value="1"/>
</dbReference>
<dbReference type="InterPro" id="IPR046778">
    <property type="entry name" value="UPF0758_N"/>
</dbReference>
<dbReference type="InterPro" id="IPR037518">
    <property type="entry name" value="MPN"/>
</dbReference>
<evidence type="ECO:0000313" key="7">
    <source>
        <dbReference type="EMBL" id="GAG73281.1"/>
    </source>
</evidence>
<keyword evidence="3" id="KW-0378">Hydrolase</keyword>
<dbReference type="NCBIfam" id="TIGR00608">
    <property type="entry name" value="radc"/>
    <property type="match status" value="1"/>
</dbReference>
<protein>
    <recommendedName>
        <fullName evidence="6">MPN domain-containing protein</fullName>
    </recommendedName>
</protein>
<dbReference type="Gene3D" id="3.40.140.10">
    <property type="entry name" value="Cytidine Deaminase, domain 2"/>
    <property type="match status" value="1"/>
</dbReference>
<evidence type="ECO:0000256" key="5">
    <source>
        <dbReference type="ARBA" id="ARBA00023049"/>
    </source>
</evidence>
<dbReference type="AlphaFoldDB" id="X1BMD6"/>
<evidence type="ECO:0000256" key="2">
    <source>
        <dbReference type="ARBA" id="ARBA00022723"/>
    </source>
</evidence>
<dbReference type="GO" id="GO:0046872">
    <property type="term" value="F:metal ion binding"/>
    <property type="evidence" value="ECO:0007669"/>
    <property type="project" value="UniProtKB-KW"/>
</dbReference>
<reference evidence="7" key="1">
    <citation type="journal article" date="2014" name="Front. Microbiol.">
        <title>High frequency of phylogenetically diverse reductive dehalogenase-homologous genes in deep subseafloor sedimentary metagenomes.</title>
        <authorList>
            <person name="Kawai M."/>
            <person name="Futagami T."/>
            <person name="Toyoda A."/>
            <person name="Takaki Y."/>
            <person name="Nishi S."/>
            <person name="Hori S."/>
            <person name="Arai W."/>
            <person name="Tsubouchi T."/>
            <person name="Morono Y."/>
            <person name="Uchiyama I."/>
            <person name="Ito T."/>
            <person name="Fujiyama A."/>
            <person name="Inagaki F."/>
            <person name="Takami H."/>
        </authorList>
    </citation>
    <scope>NUCLEOTIDE SEQUENCE</scope>
    <source>
        <strain evidence="7">Expedition CK06-06</strain>
    </source>
</reference>
<dbReference type="GO" id="GO:0006508">
    <property type="term" value="P:proteolysis"/>
    <property type="evidence" value="ECO:0007669"/>
    <property type="project" value="UniProtKB-KW"/>
</dbReference>
<dbReference type="PANTHER" id="PTHR30471">
    <property type="entry name" value="DNA REPAIR PROTEIN RADC"/>
    <property type="match status" value="1"/>
</dbReference>
<dbReference type="GO" id="GO:0008237">
    <property type="term" value="F:metallopeptidase activity"/>
    <property type="evidence" value="ECO:0007669"/>
    <property type="project" value="UniProtKB-KW"/>
</dbReference>
<comment type="caution">
    <text evidence="7">The sequence shown here is derived from an EMBL/GenBank/DDBJ whole genome shotgun (WGS) entry which is preliminary data.</text>
</comment>
<dbReference type="EMBL" id="BART01000528">
    <property type="protein sequence ID" value="GAG73281.1"/>
    <property type="molecule type" value="Genomic_DNA"/>
</dbReference>
<evidence type="ECO:0000256" key="4">
    <source>
        <dbReference type="ARBA" id="ARBA00022833"/>
    </source>
</evidence>
<dbReference type="PROSITE" id="PS50249">
    <property type="entry name" value="MPN"/>
    <property type="match status" value="1"/>
</dbReference>
<dbReference type="PANTHER" id="PTHR30471:SF3">
    <property type="entry name" value="UPF0758 PROTEIN YEES-RELATED"/>
    <property type="match status" value="1"/>
</dbReference>
<keyword evidence="1" id="KW-0645">Protease</keyword>
<dbReference type="InterPro" id="IPR025657">
    <property type="entry name" value="RadC_JAB"/>
</dbReference>
<sequence length="227" mass="25512">MKSIKDWPEDERPRERLFKYGEDNLSDAQLIAILINSGNRRSKENAVDLGRNLLKKFNGISGIDEAYINELIELPGIGSSKASRLKAAFELGKRLISQSNSSLKRFKCSEDVAKIFYPKMKNIKKENFLCLLLDGKNRIINQFKISEGSLNSSIVHPREALRPAIREAAASIIFIHNHPTGDPTPSSDDIAITKRLVESSKIVGIKVLDHIIIGDNRHFSFSEENLL</sequence>
<dbReference type="InterPro" id="IPR001405">
    <property type="entry name" value="UPF0758"/>
</dbReference>
<keyword evidence="5" id="KW-0482">Metalloprotease</keyword>
<evidence type="ECO:0000256" key="1">
    <source>
        <dbReference type="ARBA" id="ARBA00022670"/>
    </source>
</evidence>
<accession>X1BMD6</accession>
<dbReference type="CDD" id="cd08071">
    <property type="entry name" value="MPN_DUF2466"/>
    <property type="match status" value="1"/>
</dbReference>
<feature type="domain" description="MPN" evidence="6">
    <location>
        <begin position="105"/>
        <end position="227"/>
    </location>
</feature>
<gene>
    <name evidence="7" type="ORF">S01H4_02431</name>
</gene>
<keyword evidence="2" id="KW-0479">Metal-binding</keyword>
<dbReference type="SUPFAM" id="SSF47781">
    <property type="entry name" value="RuvA domain 2-like"/>
    <property type="match status" value="1"/>
</dbReference>